<sequence length="177" mass="17918">MKKAIIGSAVLAALSSSVFAAAPQVGAGNPGVITFTGEIVAGACGIDSNSLDQTVSLGQVPAHDFAKVGDRSPAQNFDIVLTDCDTTTSANAYFTFTGTADTIVPGLFATTGGAGNVGIRLQTAAGEYLDNGTEQKAPVVLSNGNNTVRFGAMYESTAATVTPGEADSVANFTVRYQ</sequence>
<evidence type="ECO:0000256" key="4">
    <source>
        <dbReference type="ARBA" id="ARBA00023263"/>
    </source>
</evidence>
<dbReference type="Proteomes" id="UP000283709">
    <property type="component" value="Unassembled WGS sequence"/>
</dbReference>
<dbReference type="AlphaFoldDB" id="A0A3R7HJX0"/>
<feature type="domain" description="Fimbrial-type adhesion" evidence="6">
    <location>
        <begin position="33"/>
        <end position="177"/>
    </location>
</feature>
<keyword evidence="3 5" id="KW-0732">Signal</keyword>
<dbReference type="OrthoDB" id="8586454at2"/>
<gene>
    <name evidence="7" type="ORF">BCY88_17665</name>
</gene>
<feature type="signal peptide" evidence="5">
    <location>
        <begin position="1"/>
        <end position="20"/>
    </location>
</feature>
<dbReference type="GO" id="GO:0009289">
    <property type="term" value="C:pilus"/>
    <property type="evidence" value="ECO:0007669"/>
    <property type="project" value="UniProtKB-SubCell"/>
</dbReference>
<dbReference type="SUPFAM" id="SSF49401">
    <property type="entry name" value="Bacterial adhesins"/>
    <property type="match status" value="1"/>
</dbReference>
<evidence type="ECO:0000256" key="3">
    <source>
        <dbReference type="ARBA" id="ARBA00022729"/>
    </source>
</evidence>
<dbReference type="Gene3D" id="2.60.40.1090">
    <property type="entry name" value="Fimbrial-type adhesion domain"/>
    <property type="match status" value="1"/>
</dbReference>
<keyword evidence="4" id="KW-0281">Fimbrium</keyword>
<evidence type="ECO:0000313" key="8">
    <source>
        <dbReference type="Proteomes" id="UP000283709"/>
    </source>
</evidence>
<evidence type="ECO:0000256" key="1">
    <source>
        <dbReference type="ARBA" id="ARBA00004561"/>
    </source>
</evidence>
<comment type="caution">
    <text evidence="7">The sequence shown here is derived from an EMBL/GenBank/DDBJ whole genome shotgun (WGS) entry which is preliminary data.</text>
</comment>
<dbReference type="InterPro" id="IPR008966">
    <property type="entry name" value="Adhesion_dom_sf"/>
</dbReference>
<dbReference type="InterPro" id="IPR036937">
    <property type="entry name" value="Adhesion_dom_fimbrial_sf"/>
</dbReference>
<dbReference type="PANTHER" id="PTHR33420">
    <property type="entry name" value="FIMBRIAL SUBUNIT ELFA-RELATED"/>
    <property type="match status" value="1"/>
</dbReference>
<dbReference type="InterPro" id="IPR000259">
    <property type="entry name" value="Adhesion_dom_fimbrial"/>
</dbReference>
<dbReference type="EMBL" id="MCAS01000004">
    <property type="protein sequence ID" value="RKF49452.1"/>
    <property type="molecule type" value="Genomic_DNA"/>
</dbReference>
<evidence type="ECO:0000259" key="6">
    <source>
        <dbReference type="Pfam" id="PF00419"/>
    </source>
</evidence>
<evidence type="ECO:0000256" key="2">
    <source>
        <dbReference type="ARBA" id="ARBA00006671"/>
    </source>
</evidence>
<dbReference type="PANTHER" id="PTHR33420:SF12">
    <property type="entry name" value="FIMBRIN-LIKE PROTEIN FIMI-RELATED"/>
    <property type="match status" value="1"/>
</dbReference>
<dbReference type="InterPro" id="IPR050263">
    <property type="entry name" value="Bact_Fimbrial_Adh_Pro"/>
</dbReference>
<comment type="subcellular location">
    <subcellularLocation>
        <location evidence="1">Fimbrium</location>
    </subcellularLocation>
</comment>
<dbReference type="GO" id="GO:0043709">
    <property type="term" value="P:cell adhesion involved in single-species biofilm formation"/>
    <property type="evidence" value="ECO:0007669"/>
    <property type="project" value="TreeGrafter"/>
</dbReference>
<evidence type="ECO:0000256" key="5">
    <source>
        <dbReference type="SAM" id="SignalP"/>
    </source>
</evidence>
<organism evidence="7 8">
    <name type="scientific">Paraburkholderia fungorum</name>
    <dbReference type="NCBI Taxonomy" id="134537"/>
    <lineage>
        <taxon>Bacteria</taxon>
        <taxon>Pseudomonadati</taxon>
        <taxon>Pseudomonadota</taxon>
        <taxon>Betaproteobacteria</taxon>
        <taxon>Burkholderiales</taxon>
        <taxon>Burkholderiaceae</taxon>
        <taxon>Paraburkholderia</taxon>
    </lineage>
</organism>
<dbReference type="RefSeq" id="WP_120343310.1">
    <property type="nucleotide sequence ID" value="NZ_MCAS01000004.1"/>
</dbReference>
<protein>
    <submittedName>
        <fullName evidence="7">Fimbrial protein</fullName>
    </submittedName>
</protein>
<dbReference type="Pfam" id="PF00419">
    <property type="entry name" value="Fimbrial"/>
    <property type="match status" value="1"/>
</dbReference>
<evidence type="ECO:0000313" key="7">
    <source>
        <dbReference type="EMBL" id="RKF49452.1"/>
    </source>
</evidence>
<comment type="similarity">
    <text evidence="2">Belongs to the fimbrial protein family.</text>
</comment>
<reference evidence="7 8" key="1">
    <citation type="submission" date="2016-07" db="EMBL/GenBank/DDBJ databases">
        <title>Genome analysis of Burkholderia fungorum ES3-20.</title>
        <authorList>
            <person name="Xu D."/>
            <person name="Yao R."/>
            <person name="Zheng S."/>
        </authorList>
    </citation>
    <scope>NUCLEOTIDE SEQUENCE [LARGE SCALE GENOMIC DNA]</scope>
    <source>
        <strain evidence="7 8">ES3-20</strain>
    </source>
</reference>
<feature type="chain" id="PRO_5018577003" evidence="5">
    <location>
        <begin position="21"/>
        <end position="177"/>
    </location>
</feature>
<proteinExistence type="inferred from homology"/>
<name>A0A3R7HJX0_9BURK</name>
<accession>A0A3R7HJX0</accession>